<keyword evidence="12" id="KW-1185">Reference proteome</keyword>
<comment type="catalytic activity">
    <reaction evidence="10">
        <text>L-ornithine + NADH + O2 = N(5)-hydroxy-L-ornithine + NAD(+) + H2O</text>
        <dbReference type="Rhea" id="RHEA:41512"/>
        <dbReference type="ChEBI" id="CHEBI:15377"/>
        <dbReference type="ChEBI" id="CHEBI:15379"/>
        <dbReference type="ChEBI" id="CHEBI:46911"/>
        <dbReference type="ChEBI" id="CHEBI:57540"/>
        <dbReference type="ChEBI" id="CHEBI:57945"/>
        <dbReference type="ChEBI" id="CHEBI:78275"/>
        <dbReference type="EC" id="1.14.13.196"/>
    </reaction>
</comment>
<proteinExistence type="inferred from homology"/>
<dbReference type="EMBL" id="CALTRL010003198">
    <property type="protein sequence ID" value="CAH7678503.1"/>
    <property type="molecule type" value="Genomic_DNA"/>
</dbReference>
<evidence type="ECO:0000256" key="10">
    <source>
        <dbReference type="ARBA" id="ARBA00049248"/>
    </source>
</evidence>
<comment type="pathway">
    <text evidence="2">Siderophore biosynthesis.</text>
</comment>
<dbReference type="EC" id="1.14.13.196" evidence="4"/>
<dbReference type="AlphaFoldDB" id="A0AAV0B5Z6"/>
<sequence>MPTLQVNNQSQQFAHHDHPEVFDLLGIGFGPANLALGVALAEQNLGMNLATSNSFPDKQHQRRVRKACFLESHHQFRWHPGMMVPGSRMQISFLKDLATLRNPSSPFTFLQYLHSNNRLSSFINRSTFAPTRREFSDYLSWVAQHVVLPPNSGPLDPELAKSALSRPQPIQVFYGERVISVRAFQSPNPGDLELLEVISISATEGIVHKWLCKNLIISNGGVANIPSAFLEPGSRRFLSPSRTIHTSNFMDQIDQFLADILFSNRCDRRLESSNVHKTLSSQSLNCSDSTVSLASSTFLSDESRSYDSGLGLGSGIHSANPKTINIAIIGSGQSAAETLLETYHKLKSELSSNSESFRSIEAIKIDLIMRKGHLKPADDSPFVNEIFNPKATDFFYGLKEDDFVELSVSDTRKSSRKNGCDYKRSCRDFVLEEVASTNYSVVSPETLESLYELMYAQKVEEQSERRFNLQLEPKIEIVRYTEVIDAATRKDGSLELRLKDILTKKTYEQEYQLVILGTGYSRESWKSILFSESDEDIETSDLKRRHETVNEDEENIIERSSDHIKGIRLSEVFKRTFKEERGSSISPTNSIISLPSDQLKSYKNTRNQGIEDCFDFVVKRNYRLDLPKTVLIEDLVIDEDKESRSDFRNNEIFEDTNLKIGDREKKLVTKKFRPTIWLQGCNESTHGISDSLLSVSSVRAGEILNGIQEEGWFGCD</sequence>
<keyword evidence="5" id="KW-0285">Flavoprotein</keyword>
<gene>
    <name evidence="11" type="ORF">PPACK8108_LOCUS13031</name>
</gene>
<evidence type="ECO:0000256" key="8">
    <source>
        <dbReference type="ARBA" id="ARBA00023002"/>
    </source>
</evidence>
<comment type="catalytic activity">
    <reaction evidence="9">
        <text>L-ornithine + NADPH + O2 = N(5)-hydroxy-L-ornithine + NADP(+) + H2O</text>
        <dbReference type="Rhea" id="RHEA:41508"/>
        <dbReference type="ChEBI" id="CHEBI:15377"/>
        <dbReference type="ChEBI" id="CHEBI:15379"/>
        <dbReference type="ChEBI" id="CHEBI:46911"/>
        <dbReference type="ChEBI" id="CHEBI:57783"/>
        <dbReference type="ChEBI" id="CHEBI:58349"/>
        <dbReference type="ChEBI" id="CHEBI:78275"/>
        <dbReference type="EC" id="1.14.13.196"/>
    </reaction>
</comment>
<evidence type="ECO:0000313" key="12">
    <source>
        <dbReference type="Proteomes" id="UP001153365"/>
    </source>
</evidence>
<organism evidence="11 12">
    <name type="scientific">Phakopsora pachyrhizi</name>
    <name type="common">Asian soybean rust disease fungus</name>
    <dbReference type="NCBI Taxonomy" id="170000"/>
    <lineage>
        <taxon>Eukaryota</taxon>
        <taxon>Fungi</taxon>
        <taxon>Dikarya</taxon>
        <taxon>Basidiomycota</taxon>
        <taxon>Pucciniomycotina</taxon>
        <taxon>Pucciniomycetes</taxon>
        <taxon>Pucciniales</taxon>
        <taxon>Phakopsoraceae</taxon>
        <taxon>Phakopsora</taxon>
    </lineage>
</organism>
<dbReference type="Proteomes" id="UP001153365">
    <property type="component" value="Unassembled WGS sequence"/>
</dbReference>
<evidence type="ECO:0000256" key="4">
    <source>
        <dbReference type="ARBA" id="ARBA00012881"/>
    </source>
</evidence>
<keyword evidence="8" id="KW-0560">Oxidoreductase</keyword>
<keyword evidence="7" id="KW-0521">NADP</keyword>
<evidence type="ECO:0000256" key="6">
    <source>
        <dbReference type="ARBA" id="ARBA00022827"/>
    </source>
</evidence>
<dbReference type="PANTHER" id="PTHR42802:SF1">
    <property type="entry name" value="L-ORNITHINE N(5)-MONOOXYGENASE"/>
    <property type="match status" value="1"/>
</dbReference>
<dbReference type="GO" id="GO:0016491">
    <property type="term" value="F:oxidoreductase activity"/>
    <property type="evidence" value="ECO:0007669"/>
    <property type="project" value="UniProtKB-KW"/>
</dbReference>
<dbReference type="PANTHER" id="PTHR42802">
    <property type="entry name" value="MONOOXYGENASE"/>
    <property type="match status" value="1"/>
</dbReference>
<evidence type="ECO:0000256" key="5">
    <source>
        <dbReference type="ARBA" id="ARBA00022630"/>
    </source>
</evidence>
<evidence type="ECO:0000256" key="2">
    <source>
        <dbReference type="ARBA" id="ARBA00004924"/>
    </source>
</evidence>
<accession>A0AAV0B5Z6</accession>
<dbReference type="GO" id="GO:0006879">
    <property type="term" value="P:intracellular iron ion homeostasis"/>
    <property type="evidence" value="ECO:0007669"/>
    <property type="project" value="TreeGrafter"/>
</dbReference>
<evidence type="ECO:0000256" key="1">
    <source>
        <dbReference type="ARBA" id="ARBA00001974"/>
    </source>
</evidence>
<evidence type="ECO:0000256" key="7">
    <source>
        <dbReference type="ARBA" id="ARBA00022857"/>
    </source>
</evidence>
<dbReference type="Pfam" id="PF13434">
    <property type="entry name" value="Lys_Orn_oxgnase"/>
    <property type="match status" value="3"/>
</dbReference>
<reference evidence="11" key="1">
    <citation type="submission" date="2022-06" db="EMBL/GenBank/DDBJ databases">
        <authorList>
            <consortium name="SYNGENTA / RWTH Aachen University"/>
        </authorList>
    </citation>
    <scope>NUCLEOTIDE SEQUENCE</scope>
</reference>
<evidence type="ECO:0000256" key="3">
    <source>
        <dbReference type="ARBA" id="ARBA00007588"/>
    </source>
</evidence>
<dbReference type="InterPro" id="IPR036188">
    <property type="entry name" value="FAD/NAD-bd_sf"/>
</dbReference>
<dbReference type="Gene3D" id="3.50.50.60">
    <property type="entry name" value="FAD/NAD(P)-binding domain"/>
    <property type="match status" value="1"/>
</dbReference>
<evidence type="ECO:0000256" key="9">
    <source>
        <dbReference type="ARBA" id="ARBA00047598"/>
    </source>
</evidence>
<keyword evidence="6" id="KW-0274">FAD</keyword>
<comment type="similarity">
    <text evidence="3">Belongs to the lysine N(6)-hydroxylase/L-ornithine N(5)-oxygenase family.</text>
</comment>
<evidence type="ECO:0000313" key="11">
    <source>
        <dbReference type="EMBL" id="CAH7678503.1"/>
    </source>
</evidence>
<comment type="caution">
    <text evidence="11">The sequence shown here is derived from an EMBL/GenBank/DDBJ whole genome shotgun (WGS) entry which is preliminary data.</text>
</comment>
<dbReference type="InterPro" id="IPR025700">
    <property type="entry name" value="Lys/Orn_oxygenase"/>
</dbReference>
<comment type="cofactor">
    <cofactor evidence="1">
        <name>FAD</name>
        <dbReference type="ChEBI" id="CHEBI:57692"/>
    </cofactor>
</comment>
<protein>
    <recommendedName>
        <fullName evidence="4">L-ornithine N(5)-monooxygenase [NAD(P)H]</fullName>
        <ecNumber evidence="4">1.14.13.196</ecNumber>
    </recommendedName>
</protein>
<name>A0AAV0B5Z6_PHAPC</name>